<dbReference type="EMBL" id="WIXE01015386">
    <property type="protein sequence ID" value="KAK5973513.1"/>
    <property type="molecule type" value="Genomic_DNA"/>
</dbReference>
<evidence type="ECO:0000313" key="2">
    <source>
        <dbReference type="EMBL" id="KAK5973513.1"/>
    </source>
</evidence>
<evidence type="ECO:0000313" key="3">
    <source>
        <dbReference type="Proteomes" id="UP001331761"/>
    </source>
</evidence>
<dbReference type="AlphaFoldDB" id="A0AAN8FNP1"/>
<comment type="caution">
    <text evidence="2">The sequence shown here is derived from an EMBL/GenBank/DDBJ whole genome shotgun (WGS) entry which is preliminary data.</text>
</comment>
<proteinExistence type="predicted"/>
<organism evidence="2 3">
    <name type="scientific">Trichostrongylus colubriformis</name>
    <name type="common">Black scour worm</name>
    <dbReference type="NCBI Taxonomy" id="6319"/>
    <lineage>
        <taxon>Eukaryota</taxon>
        <taxon>Metazoa</taxon>
        <taxon>Ecdysozoa</taxon>
        <taxon>Nematoda</taxon>
        <taxon>Chromadorea</taxon>
        <taxon>Rhabditida</taxon>
        <taxon>Rhabditina</taxon>
        <taxon>Rhabditomorpha</taxon>
        <taxon>Strongyloidea</taxon>
        <taxon>Trichostrongylidae</taxon>
        <taxon>Trichostrongylus</taxon>
    </lineage>
</organism>
<reference evidence="2 3" key="1">
    <citation type="submission" date="2019-10" db="EMBL/GenBank/DDBJ databases">
        <title>Assembly and Annotation for the nematode Trichostrongylus colubriformis.</title>
        <authorList>
            <person name="Martin J."/>
        </authorList>
    </citation>
    <scope>NUCLEOTIDE SEQUENCE [LARGE SCALE GENOMIC DNA]</scope>
    <source>
        <strain evidence="2">G859</strain>
        <tissue evidence="2">Whole worm</tissue>
    </source>
</reference>
<feature type="region of interest" description="Disordered" evidence="1">
    <location>
        <begin position="22"/>
        <end position="144"/>
    </location>
</feature>
<keyword evidence="3" id="KW-1185">Reference proteome</keyword>
<name>A0AAN8FNP1_TRICO</name>
<dbReference type="Proteomes" id="UP001331761">
    <property type="component" value="Unassembled WGS sequence"/>
</dbReference>
<accession>A0AAN8FNP1</accession>
<sequence>MQIAPNLAPKAKPCPVIASDTNAANAKADKDVIKPFTGFKSKQKPLELDKSQSSAPSVAPGQPAAGAQGAPSPSAAAPEAAAQGAAAPGAAAPGAAAPGTAAPGTVAPGTAAQGTAAAGAPTQSPQVSDKEAGGGSDKGQAPGS</sequence>
<evidence type="ECO:0000256" key="1">
    <source>
        <dbReference type="SAM" id="MobiDB-lite"/>
    </source>
</evidence>
<protein>
    <submittedName>
        <fullName evidence="2">Uncharacterized protein</fullName>
    </submittedName>
</protein>
<gene>
    <name evidence="2" type="ORF">GCK32_007212</name>
</gene>
<feature type="compositionally biased region" description="Low complexity" evidence="1">
    <location>
        <begin position="51"/>
        <end position="126"/>
    </location>
</feature>